<dbReference type="RefSeq" id="WP_146307468.1">
    <property type="nucleotide sequence ID" value="NZ_VOHS01000037.1"/>
</dbReference>
<evidence type="ECO:0000313" key="2">
    <source>
        <dbReference type="Proteomes" id="UP000318815"/>
    </source>
</evidence>
<protein>
    <submittedName>
        <fullName evidence="1">Uncharacterized protein</fullName>
    </submittedName>
</protein>
<dbReference type="Proteomes" id="UP000318815">
    <property type="component" value="Unassembled WGS sequence"/>
</dbReference>
<dbReference type="OrthoDB" id="956134at2"/>
<name>A0A5C6LKI4_9BACT</name>
<gene>
    <name evidence="1" type="ORF">FEF09_24075</name>
</gene>
<sequence length="133" mass="15160">MIEATDVRSGNLVWYYDLYMNETVFEVEGILDGFIYNSALPKSKLPLASVHPLTLDTGHLSSLGFVQGDRDHGEDENVFSFRYNRKDSIYVRDEGYSFQLLAEAPGQLVPYGQPLVYVHQLQNLFYCLTGKEL</sequence>
<accession>A0A5C6LKI4</accession>
<dbReference type="AlphaFoldDB" id="A0A5C6LKI4"/>
<reference evidence="1 2" key="1">
    <citation type="submission" date="2019-08" db="EMBL/GenBank/DDBJ databases">
        <title>Whole genome sequencing of chitin degrading bacteria Chitinophaga pinensis YS16.</title>
        <authorList>
            <person name="Singh R.P."/>
            <person name="Manchanda G."/>
            <person name="Maurya I.K."/>
            <person name="Joshi N.K."/>
            <person name="Srivastava A.K."/>
        </authorList>
    </citation>
    <scope>NUCLEOTIDE SEQUENCE [LARGE SCALE GENOMIC DNA]</scope>
    <source>
        <strain evidence="1 2">YS-16</strain>
    </source>
</reference>
<comment type="caution">
    <text evidence="1">The sequence shown here is derived from an EMBL/GenBank/DDBJ whole genome shotgun (WGS) entry which is preliminary data.</text>
</comment>
<evidence type="ECO:0000313" key="1">
    <source>
        <dbReference type="EMBL" id="TWV95715.1"/>
    </source>
</evidence>
<dbReference type="EMBL" id="VOHS01000037">
    <property type="protein sequence ID" value="TWV95715.1"/>
    <property type="molecule type" value="Genomic_DNA"/>
</dbReference>
<keyword evidence="2" id="KW-1185">Reference proteome</keyword>
<organism evidence="1 2">
    <name type="scientific">Chitinophaga pinensis</name>
    <dbReference type="NCBI Taxonomy" id="79329"/>
    <lineage>
        <taxon>Bacteria</taxon>
        <taxon>Pseudomonadati</taxon>
        <taxon>Bacteroidota</taxon>
        <taxon>Chitinophagia</taxon>
        <taxon>Chitinophagales</taxon>
        <taxon>Chitinophagaceae</taxon>
        <taxon>Chitinophaga</taxon>
    </lineage>
</organism>
<proteinExistence type="predicted"/>